<accession>A0A0D3B3L1</accession>
<evidence type="ECO:0000313" key="2">
    <source>
        <dbReference type="Proteomes" id="UP000032141"/>
    </source>
</evidence>
<name>A0A0D3B3L1_BRAOL</name>
<organism evidence="1 2">
    <name type="scientific">Brassica oleracea var. oleracea</name>
    <dbReference type="NCBI Taxonomy" id="109376"/>
    <lineage>
        <taxon>Eukaryota</taxon>
        <taxon>Viridiplantae</taxon>
        <taxon>Streptophyta</taxon>
        <taxon>Embryophyta</taxon>
        <taxon>Tracheophyta</taxon>
        <taxon>Spermatophyta</taxon>
        <taxon>Magnoliopsida</taxon>
        <taxon>eudicotyledons</taxon>
        <taxon>Gunneridae</taxon>
        <taxon>Pentapetalae</taxon>
        <taxon>rosids</taxon>
        <taxon>malvids</taxon>
        <taxon>Brassicales</taxon>
        <taxon>Brassicaceae</taxon>
        <taxon>Brassiceae</taxon>
        <taxon>Brassica</taxon>
    </lineage>
</organism>
<dbReference type="Proteomes" id="UP000032141">
    <property type="component" value="Chromosome C3"/>
</dbReference>
<dbReference type="SMR" id="A0A0D3B3L1"/>
<dbReference type="HOGENOM" id="CLU_2457892_0_0_1"/>
<evidence type="ECO:0000313" key="1">
    <source>
        <dbReference type="EnsemblPlants" id="Bo3g022400.1"/>
    </source>
</evidence>
<dbReference type="AlphaFoldDB" id="A0A0D3B3L1"/>
<reference evidence="1" key="2">
    <citation type="submission" date="2015-03" db="UniProtKB">
        <authorList>
            <consortium name="EnsemblPlants"/>
        </authorList>
    </citation>
    <scope>IDENTIFICATION</scope>
</reference>
<reference evidence="1 2" key="1">
    <citation type="journal article" date="2014" name="Genome Biol.">
        <title>Transcriptome and methylome profiling reveals relics of genome dominance in the mesopolyploid Brassica oleracea.</title>
        <authorList>
            <person name="Parkin I.A."/>
            <person name="Koh C."/>
            <person name="Tang H."/>
            <person name="Robinson S.J."/>
            <person name="Kagale S."/>
            <person name="Clarke W.E."/>
            <person name="Town C.D."/>
            <person name="Nixon J."/>
            <person name="Krishnakumar V."/>
            <person name="Bidwell S.L."/>
            <person name="Denoeud F."/>
            <person name="Belcram H."/>
            <person name="Links M.G."/>
            <person name="Just J."/>
            <person name="Clarke C."/>
            <person name="Bender T."/>
            <person name="Huebert T."/>
            <person name="Mason A.S."/>
            <person name="Pires J.C."/>
            <person name="Barker G."/>
            <person name="Moore J."/>
            <person name="Walley P.G."/>
            <person name="Manoli S."/>
            <person name="Batley J."/>
            <person name="Edwards D."/>
            <person name="Nelson M.N."/>
            <person name="Wang X."/>
            <person name="Paterson A.H."/>
            <person name="King G."/>
            <person name="Bancroft I."/>
            <person name="Chalhoub B."/>
            <person name="Sharpe A.G."/>
        </authorList>
    </citation>
    <scope>NUCLEOTIDE SEQUENCE</scope>
    <source>
        <strain evidence="1 2">cv. TO1000</strain>
    </source>
</reference>
<keyword evidence="2" id="KW-1185">Reference proteome</keyword>
<sequence>MEEEFKNLIKVWVSAISSVAYCYFLSTRIKAGVFRLHSVLPVCAIHRHSWSGPPTTVQRTVLKPPLFKTFWVVDGILLSQISSVAFIVR</sequence>
<proteinExistence type="predicted"/>
<dbReference type="Gramene" id="Bo3g022400.1">
    <property type="protein sequence ID" value="Bo3g022400.1"/>
    <property type="gene ID" value="Bo3g022400"/>
</dbReference>
<protein>
    <submittedName>
        <fullName evidence="1">Uncharacterized protein</fullName>
    </submittedName>
</protein>
<dbReference type="EnsemblPlants" id="Bo3g022400.1">
    <property type="protein sequence ID" value="Bo3g022400.1"/>
    <property type="gene ID" value="Bo3g022400"/>
</dbReference>